<evidence type="ECO:0000313" key="1">
    <source>
        <dbReference type="EMBL" id="BBZ34651.1"/>
    </source>
</evidence>
<gene>
    <name evidence="1" type="ORF">MCNF_32560</name>
</gene>
<reference evidence="1" key="1">
    <citation type="journal article" date="2019" name="Emerg. Microbes Infect.">
        <title>Comprehensive subspecies identification of 175 nontuberculous mycobacteria species based on 7547 genomic profiles.</title>
        <authorList>
            <person name="Matsumoto Y."/>
            <person name="Kinjo T."/>
            <person name="Motooka D."/>
            <person name="Nabeya D."/>
            <person name="Jung N."/>
            <person name="Uechi K."/>
            <person name="Horii T."/>
            <person name="Iida T."/>
            <person name="Fujita J."/>
            <person name="Nakamura S."/>
        </authorList>
    </citation>
    <scope>NUCLEOTIDE SEQUENCE [LARGE SCALE GENOMIC DNA]</scope>
    <source>
        <strain evidence="1">JCM 13671</strain>
    </source>
</reference>
<evidence type="ECO:0000313" key="2">
    <source>
        <dbReference type="Proteomes" id="UP000466931"/>
    </source>
</evidence>
<dbReference type="AlphaFoldDB" id="A0A7I7Y0L3"/>
<dbReference type="PROSITE" id="PS51257">
    <property type="entry name" value="PROKAR_LIPOPROTEIN"/>
    <property type="match status" value="1"/>
</dbReference>
<dbReference type="Proteomes" id="UP000466931">
    <property type="component" value="Chromosome"/>
</dbReference>
<organism evidence="1 2">
    <name type="scientific">Mycolicibacterium confluentis</name>
    <dbReference type="NCBI Taxonomy" id="28047"/>
    <lineage>
        <taxon>Bacteria</taxon>
        <taxon>Bacillati</taxon>
        <taxon>Actinomycetota</taxon>
        <taxon>Actinomycetes</taxon>
        <taxon>Mycobacteriales</taxon>
        <taxon>Mycobacteriaceae</taxon>
        <taxon>Mycolicibacterium</taxon>
    </lineage>
</organism>
<name>A0A7I7Y0L3_9MYCO</name>
<proteinExistence type="predicted"/>
<dbReference type="RefSeq" id="WP_085148329.1">
    <property type="nucleotide sequence ID" value="NZ_AP022612.1"/>
</dbReference>
<reference evidence="1" key="2">
    <citation type="submission" date="2020-02" db="EMBL/GenBank/DDBJ databases">
        <authorList>
            <person name="Matsumoto Y."/>
            <person name="Motooka D."/>
            <person name="Nakamura S."/>
        </authorList>
    </citation>
    <scope>NUCLEOTIDE SEQUENCE</scope>
    <source>
        <strain evidence="1">JCM 13671</strain>
    </source>
</reference>
<protein>
    <submittedName>
        <fullName evidence="1">Uncharacterized protein</fullName>
    </submittedName>
</protein>
<sequence>MITRPALLLCASAIALACTGCGTSHDRHSYDIGRGVSADAHRIAQNSGSADMTESCREAVRARFSSELMFRDSPAGIDMPSAIAGCVDAG</sequence>
<dbReference type="EMBL" id="AP022612">
    <property type="protein sequence ID" value="BBZ34651.1"/>
    <property type="molecule type" value="Genomic_DNA"/>
</dbReference>
<accession>A0A7I7Y0L3</accession>
<keyword evidence="2" id="KW-1185">Reference proteome</keyword>
<dbReference type="OrthoDB" id="9857158at2"/>